<keyword evidence="10" id="KW-1185">Reference proteome</keyword>
<evidence type="ECO:0000256" key="4">
    <source>
        <dbReference type="ARBA" id="ARBA00022737"/>
    </source>
</evidence>
<dbReference type="SUPFAM" id="SSF49299">
    <property type="entry name" value="PKD domain"/>
    <property type="match status" value="1"/>
</dbReference>
<dbReference type="EMBL" id="JAAGNN010000020">
    <property type="protein sequence ID" value="KAF4075837.1"/>
    <property type="molecule type" value="Genomic_DNA"/>
</dbReference>
<dbReference type="GO" id="GO:0006816">
    <property type="term" value="P:calcium ion transport"/>
    <property type="evidence" value="ECO:0007669"/>
    <property type="project" value="TreeGrafter"/>
</dbReference>
<comment type="caution">
    <text evidence="9">The sequence shown here is derived from an EMBL/GenBank/DDBJ whole genome shotgun (WGS) entry which is preliminary data.</text>
</comment>
<comment type="similarity">
    <text evidence="2">Belongs to the polycystin family.</text>
</comment>
<sequence>MTEDPDPLEFYWHFGDQTAVRTPSRTFITKYLHPDRYNVTVSMSSSLGSVISDVYTVVIQRAVHLNRLLYTRSVLMNTSVPFSCRINAGTNITYLWDFGDGTRRVGRDTEHHVFNSTGEFVIEVTISNLVSSASLKGHVFVVLEPCQPPPVKNMGPSKIQVWRYQSVSIGVTYEGQIQCNISKGVHYSWTLYGQTGLQLTTTGIKTNQQHLELPEYLLHYGTYRAVAKVQVVGSIVYSTYSVLLEVMSSSPVSIISGGTNVFINRHNSNSNIIVDGRRSYDPDFPDNIMSYRWKCRLVNMAKTSCFSKHVPASSALLIFPASALNANCNLFKLTLTVQSGNRSSSSEMFITMRSKPTSLDISLPSKLEEDTRFFQQPATSASPSILNQTETSRGNEIKIPLDSVVSWPRWGHSVENQNTSFLDLLSEIDSASDYEDFYSGIEEADSGVSLGRPTGPHHLDEMISHSREYEGDNLVGPVILGHVVSEKTLLDLHRELIQPALFESFTSTGISSSVITFKPMMLKPKSLYMLEVSASSEEVLQGKTQLFFSTHPAPEGMVCHVQPSSGFEVHTHFSIFCTSGKEDLMYEYSFSVGNATKKLLYRGRDYQHYFYLPSGDPHDDYKGSFKIF</sequence>
<dbReference type="InterPro" id="IPR035986">
    <property type="entry name" value="PKD_dom_sf"/>
</dbReference>
<protein>
    <recommendedName>
        <fullName evidence="11">Polycystic kidney disease 1</fullName>
    </recommendedName>
</protein>
<dbReference type="Pfam" id="PF02010">
    <property type="entry name" value="REJ"/>
    <property type="match status" value="1"/>
</dbReference>
<name>A0A7J6A1M8_AMEME</name>
<reference evidence="9 10" key="1">
    <citation type="submission" date="2020-02" db="EMBL/GenBank/DDBJ databases">
        <title>A chromosome-scale genome assembly of the black bullhead catfish (Ameiurus melas).</title>
        <authorList>
            <person name="Wen M."/>
            <person name="Zham M."/>
            <person name="Cabau C."/>
            <person name="Klopp C."/>
            <person name="Donnadieu C."/>
            <person name="Roques C."/>
            <person name="Bouchez O."/>
            <person name="Lampietro C."/>
            <person name="Jouanno E."/>
            <person name="Herpin A."/>
            <person name="Louis A."/>
            <person name="Berthelot C."/>
            <person name="Parey E."/>
            <person name="Roest-Crollius H."/>
            <person name="Braasch I."/>
            <person name="Postlethwait J."/>
            <person name="Robinson-Rechavi M."/>
            <person name="Echchiki A."/>
            <person name="Begum T."/>
            <person name="Montfort J."/>
            <person name="Schartl M."/>
            <person name="Bobe J."/>
            <person name="Guiguen Y."/>
        </authorList>
    </citation>
    <scope>NUCLEOTIDE SEQUENCE [LARGE SCALE GENOMIC DNA]</scope>
    <source>
        <strain evidence="9">M_S1</strain>
        <tissue evidence="9">Blood</tissue>
    </source>
</reference>
<dbReference type="InterPro" id="IPR022409">
    <property type="entry name" value="PKD/Chitinase_dom"/>
</dbReference>
<evidence type="ECO:0000259" key="8">
    <source>
        <dbReference type="PROSITE" id="PS51111"/>
    </source>
</evidence>
<evidence type="ECO:0000256" key="3">
    <source>
        <dbReference type="ARBA" id="ARBA00022692"/>
    </source>
</evidence>
<keyword evidence="4" id="KW-0677">Repeat</keyword>
<comment type="subcellular location">
    <subcellularLocation>
        <location evidence="1">Membrane</location>
        <topology evidence="1">Multi-pass membrane protein</topology>
    </subcellularLocation>
</comment>
<keyword evidence="5" id="KW-1133">Transmembrane helix</keyword>
<feature type="domain" description="PKD" evidence="7">
    <location>
        <begin position="87"/>
        <end position="141"/>
    </location>
</feature>
<keyword evidence="3" id="KW-0812">Transmembrane</keyword>
<evidence type="ECO:0008006" key="11">
    <source>
        <dbReference type="Google" id="ProtNLM"/>
    </source>
</evidence>
<evidence type="ECO:0000313" key="9">
    <source>
        <dbReference type="EMBL" id="KAF4075837.1"/>
    </source>
</evidence>
<evidence type="ECO:0000256" key="2">
    <source>
        <dbReference type="ARBA" id="ARBA00007200"/>
    </source>
</evidence>
<dbReference type="InterPro" id="IPR013783">
    <property type="entry name" value="Ig-like_fold"/>
</dbReference>
<dbReference type="Proteomes" id="UP000593565">
    <property type="component" value="Unassembled WGS sequence"/>
</dbReference>
<dbReference type="GO" id="GO:0005886">
    <property type="term" value="C:plasma membrane"/>
    <property type="evidence" value="ECO:0007669"/>
    <property type="project" value="TreeGrafter"/>
</dbReference>
<proteinExistence type="inferred from homology"/>
<dbReference type="AlphaFoldDB" id="A0A7J6A1M8"/>
<dbReference type="Gene3D" id="2.60.40.10">
    <property type="entry name" value="Immunoglobulins"/>
    <property type="match status" value="1"/>
</dbReference>
<gene>
    <name evidence="9" type="ORF">AMELA_G00223490</name>
</gene>
<evidence type="ECO:0000256" key="1">
    <source>
        <dbReference type="ARBA" id="ARBA00004141"/>
    </source>
</evidence>
<evidence type="ECO:0000313" key="10">
    <source>
        <dbReference type="Proteomes" id="UP000593565"/>
    </source>
</evidence>
<keyword evidence="6" id="KW-0472">Membrane</keyword>
<accession>A0A7J6A1M8</accession>
<dbReference type="CDD" id="cd00146">
    <property type="entry name" value="PKD"/>
    <property type="match status" value="2"/>
</dbReference>
<evidence type="ECO:0000259" key="7">
    <source>
        <dbReference type="PROSITE" id="PS50093"/>
    </source>
</evidence>
<feature type="domain" description="REJ" evidence="8">
    <location>
        <begin position="146"/>
        <end position="628"/>
    </location>
</feature>
<evidence type="ECO:0000256" key="6">
    <source>
        <dbReference type="ARBA" id="ARBA00023136"/>
    </source>
</evidence>
<dbReference type="GO" id="GO:0005261">
    <property type="term" value="F:monoatomic cation channel activity"/>
    <property type="evidence" value="ECO:0007669"/>
    <property type="project" value="TreeGrafter"/>
</dbReference>
<dbReference type="InterPro" id="IPR000601">
    <property type="entry name" value="PKD_dom"/>
</dbReference>
<dbReference type="InterPro" id="IPR002859">
    <property type="entry name" value="PKD/REJ-like"/>
</dbReference>
<feature type="domain" description="PKD" evidence="7">
    <location>
        <begin position="1"/>
        <end position="60"/>
    </location>
</feature>
<dbReference type="Pfam" id="PF00801">
    <property type="entry name" value="PKD"/>
    <property type="match status" value="1"/>
</dbReference>
<dbReference type="PROSITE" id="PS50093">
    <property type="entry name" value="PKD"/>
    <property type="match status" value="2"/>
</dbReference>
<dbReference type="PANTHER" id="PTHR46730">
    <property type="entry name" value="POLYCYSTIN-1"/>
    <property type="match status" value="1"/>
</dbReference>
<dbReference type="PANTHER" id="PTHR46730:SF4">
    <property type="entry name" value="POLYCYSTIC KIDNEY DISEASE PROTEIN 1-LIKE 1"/>
    <property type="match status" value="1"/>
</dbReference>
<dbReference type="PROSITE" id="PS51111">
    <property type="entry name" value="REJ"/>
    <property type="match status" value="1"/>
</dbReference>
<organism evidence="9 10">
    <name type="scientific">Ameiurus melas</name>
    <name type="common">Black bullhead</name>
    <name type="synonym">Silurus melas</name>
    <dbReference type="NCBI Taxonomy" id="219545"/>
    <lineage>
        <taxon>Eukaryota</taxon>
        <taxon>Metazoa</taxon>
        <taxon>Chordata</taxon>
        <taxon>Craniata</taxon>
        <taxon>Vertebrata</taxon>
        <taxon>Euteleostomi</taxon>
        <taxon>Actinopterygii</taxon>
        <taxon>Neopterygii</taxon>
        <taxon>Teleostei</taxon>
        <taxon>Ostariophysi</taxon>
        <taxon>Siluriformes</taxon>
        <taxon>Ictaluridae</taxon>
        <taxon>Ameiurus</taxon>
    </lineage>
</organism>
<evidence type="ECO:0000256" key="5">
    <source>
        <dbReference type="ARBA" id="ARBA00022989"/>
    </source>
</evidence>
<dbReference type="InterPro" id="IPR014010">
    <property type="entry name" value="REJ_dom"/>
</dbReference>
<dbReference type="SMART" id="SM00089">
    <property type="entry name" value="PKD"/>
    <property type="match status" value="2"/>
</dbReference>